<dbReference type="SMART" id="SM00254">
    <property type="entry name" value="ShKT"/>
    <property type="match status" value="1"/>
</dbReference>
<dbReference type="SMART" id="SM00235">
    <property type="entry name" value="ZnMc"/>
    <property type="match status" value="1"/>
</dbReference>
<dbReference type="GO" id="GO:0006508">
    <property type="term" value="P:proteolysis"/>
    <property type="evidence" value="ECO:0007669"/>
    <property type="project" value="UniProtKB-KW"/>
</dbReference>
<dbReference type="PROSITE" id="PS51670">
    <property type="entry name" value="SHKT"/>
    <property type="match status" value="1"/>
</dbReference>
<comment type="caution">
    <text evidence="5">Lacks conserved residue(s) required for the propagation of feature annotation.</text>
</comment>
<name>A0A4U8YVS0_OULSP</name>
<feature type="compositionally biased region" description="Basic and acidic residues" evidence="8">
    <location>
        <begin position="265"/>
        <end position="283"/>
    </location>
</feature>
<dbReference type="PROSITE" id="PS51864">
    <property type="entry name" value="ASTACIN"/>
    <property type="match status" value="1"/>
</dbReference>
<feature type="signal peptide" evidence="7">
    <location>
        <begin position="1"/>
        <end position="21"/>
    </location>
</feature>
<reference evidence="11" key="1">
    <citation type="submission" date="2019-03" db="EMBL/GenBank/DDBJ databases">
        <authorList>
            <person name="Mitchell L M."/>
        </authorList>
    </citation>
    <scope>NUCLEOTIDE SEQUENCE</scope>
    <source>
        <tissue evidence="11">Tentacle</tissue>
    </source>
</reference>
<feature type="binding site" evidence="6">
    <location>
        <position position="157"/>
    </location>
    <ligand>
        <name>Zn(2+)</name>
        <dbReference type="ChEBI" id="CHEBI:29105"/>
        <note>catalytic</note>
    </ligand>
</feature>
<feature type="domain" description="ShKT" evidence="9">
    <location>
        <begin position="290"/>
        <end position="326"/>
    </location>
</feature>
<dbReference type="GO" id="GO:0008270">
    <property type="term" value="F:zinc ion binding"/>
    <property type="evidence" value="ECO:0007669"/>
    <property type="project" value="UniProtKB-UniRule"/>
</dbReference>
<dbReference type="GO" id="GO:0090729">
    <property type="term" value="F:toxin activity"/>
    <property type="evidence" value="ECO:0007669"/>
    <property type="project" value="UniProtKB-KW"/>
</dbReference>
<keyword evidence="2" id="KW-0800">Toxin</keyword>
<dbReference type="InterPro" id="IPR001506">
    <property type="entry name" value="Peptidase_M12A"/>
</dbReference>
<dbReference type="EC" id="3.4.24.-" evidence="7"/>
<dbReference type="InterPro" id="IPR024079">
    <property type="entry name" value="MetalloPept_cat_dom_sf"/>
</dbReference>
<dbReference type="Gene3D" id="1.10.10.1940">
    <property type="match status" value="1"/>
</dbReference>
<feature type="domain" description="Peptidase M12A" evidence="10">
    <location>
        <begin position="57"/>
        <end position="250"/>
    </location>
</feature>
<organism evidence="11">
    <name type="scientific">Oulactis sp.</name>
    <name type="common">Sea anemone</name>
    <dbReference type="NCBI Taxonomy" id="2093647"/>
    <lineage>
        <taxon>Eukaryota</taxon>
        <taxon>Metazoa</taxon>
        <taxon>Cnidaria</taxon>
        <taxon>Anthozoa</taxon>
        <taxon>Hexacorallia</taxon>
        <taxon>Actiniaria</taxon>
        <taxon>Actiniidae</taxon>
        <taxon>Oulactis</taxon>
    </lineage>
</organism>
<evidence type="ECO:0000256" key="5">
    <source>
        <dbReference type="PROSITE-ProRule" id="PRU01005"/>
    </source>
</evidence>
<dbReference type="AlphaFoldDB" id="A0A4U8YVS0"/>
<dbReference type="SMR" id="A0A4U8YVS0"/>
<dbReference type="FunFam" id="3.40.390.10:FF:000139">
    <property type="entry name" value="Metalloendopeptidase"/>
    <property type="match status" value="1"/>
</dbReference>
<dbReference type="InterPro" id="IPR034035">
    <property type="entry name" value="Astacin-like_dom"/>
</dbReference>
<comment type="function">
    <text evidence="1">Metalloprotease.</text>
</comment>
<protein>
    <recommendedName>
        <fullName evidence="7">Metalloendopeptidase</fullName>
        <ecNumber evidence="7">3.4.24.-</ecNumber>
    </recommendedName>
</protein>
<evidence type="ECO:0000256" key="6">
    <source>
        <dbReference type="PROSITE-ProRule" id="PRU01211"/>
    </source>
</evidence>
<evidence type="ECO:0000313" key="11">
    <source>
        <dbReference type="EMBL" id="VFR10186.1"/>
    </source>
</evidence>
<feature type="binding site" evidence="6">
    <location>
        <position position="147"/>
    </location>
    <ligand>
        <name>Zn(2+)</name>
        <dbReference type="ChEBI" id="CHEBI:29105"/>
        <note>catalytic</note>
    </ligand>
</feature>
<evidence type="ECO:0000256" key="4">
    <source>
        <dbReference type="ARBA" id="ARBA00022801"/>
    </source>
</evidence>
<dbReference type="EMBL" id="LR535900">
    <property type="protein sequence ID" value="VFR10186.1"/>
    <property type="molecule type" value="mRNA"/>
</dbReference>
<evidence type="ECO:0000259" key="10">
    <source>
        <dbReference type="PROSITE" id="PS51864"/>
    </source>
</evidence>
<dbReference type="PRINTS" id="PR00480">
    <property type="entry name" value="ASTACIN"/>
</dbReference>
<dbReference type="Pfam" id="PF01549">
    <property type="entry name" value="ShK"/>
    <property type="match status" value="1"/>
</dbReference>
<evidence type="ECO:0000256" key="8">
    <source>
        <dbReference type="SAM" id="MobiDB-lite"/>
    </source>
</evidence>
<gene>
    <name evidence="11" type="primary">U-AITX-Oulsp27</name>
</gene>
<keyword evidence="6 7" id="KW-0479">Metal-binding</keyword>
<evidence type="ECO:0000259" key="9">
    <source>
        <dbReference type="PROSITE" id="PS51670"/>
    </source>
</evidence>
<evidence type="ECO:0000256" key="3">
    <source>
        <dbReference type="ARBA" id="ARBA00022670"/>
    </source>
</evidence>
<sequence length="351" mass="40908">MEKLIVLACILFALLSGYTSASQPKSHHHKQELIEGDILLTRPLKKLISLKHRARREVTTQLIKRWSKSVVPYTIDSRLGKDARRAIRRAIREFHKHTCVEFIPRTNQKDYVYFKFDYGCYSPIGRQGGRQKLAVGEGCEYKGTIMHELMHALGFFHEHSRFDRDKYVKILWWNIEPNFLKNFESYSHGDVDTLDIPYDYNSLMHYENLAFSKNRHNTIEALDDASRQLGQLDSFSAADIKQLLKVYKCRSIDKDPLPAQPLRSKTSENEESGHEENKKTTVTKRDTANCKDTFPSSCKVFASNKGYCTYWKSFMEKQCPLSCGLCKKEVKRFSIWTAESYKNRQNGRHKN</sequence>
<feature type="chain" id="PRO_5021040644" description="Metalloendopeptidase" evidence="7">
    <location>
        <begin position="22"/>
        <end position="351"/>
    </location>
</feature>
<feature type="region of interest" description="Disordered" evidence="8">
    <location>
        <begin position="257"/>
        <end position="283"/>
    </location>
</feature>
<evidence type="ECO:0000256" key="2">
    <source>
        <dbReference type="ARBA" id="ARBA00022656"/>
    </source>
</evidence>
<keyword evidence="6 7" id="KW-0482">Metalloprotease</keyword>
<dbReference type="InterPro" id="IPR003582">
    <property type="entry name" value="ShKT_dom"/>
</dbReference>
<evidence type="ECO:0000256" key="1">
    <source>
        <dbReference type="ARBA" id="ARBA00002657"/>
    </source>
</evidence>
<feature type="active site" evidence="6">
    <location>
        <position position="148"/>
    </location>
</feature>
<feature type="binding site" evidence="6">
    <location>
        <position position="151"/>
    </location>
    <ligand>
        <name>Zn(2+)</name>
        <dbReference type="ChEBI" id="CHEBI:29105"/>
        <note>catalytic</note>
    </ligand>
</feature>
<proteinExistence type="evidence at transcript level"/>
<dbReference type="CDD" id="cd04280">
    <property type="entry name" value="ZnMc_astacin_like"/>
    <property type="match status" value="1"/>
</dbReference>
<evidence type="ECO:0000256" key="7">
    <source>
        <dbReference type="RuleBase" id="RU361183"/>
    </source>
</evidence>
<dbReference type="Pfam" id="PF01400">
    <property type="entry name" value="Astacin"/>
    <property type="match status" value="1"/>
</dbReference>
<dbReference type="PANTHER" id="PTHR10127">
    <property type="entry name" value="DISCOIDIN, CUB, EGF, LAMININ , AND ZINC METALLOPROTEASE DOMAIN CONTAINING"/>
    <property type="match status" value="1"/>
</dbReference>
<keyword evidence="3 6" id="KW-0645">Protease</keyword>
<dbReference type="GO" id="GO:0004222">
    <property type="term" value="F:metalloendopeptidase activity"/>
    <property type="evidence" value="ECO:0007669"/>
    <property type="project" value="UniProtKB-UniRule"/>
</dbReference>
<keyword evidence="7" id="KW-0732">Signal</keyword>
<dbReference type="Gene3D" id="3.40.390.10">
    <property type="entry name" value="Collagenase (Catalytic Domain)"/>
    <property type="match status" value="1"/>
</dbReference>
<keyword evidence="4 6" id="KW-0378">Hydrolase</keyword>
<keyword evidence="6 7" id="KW-0862">Zinc</keyword>
<comment type="cofactor">
    <cofactor evidence="6 7">
        <name>Zn(2+)</name>
        <dbReference type="ChEBI" id="CHEBI:29105"/>
    </cofactor>
    <text evidence="6 7">Binds 1 zinc ion per subunit.</text>
</comment>
<dbReference type="SUPFAM" id="SSF55486">
    <property type="entry name" value="Metalloproteases ('zincins'), catalytic domain"/>
    <property type="match status" value="1"/>
</dbReference>
<accession>A0A4U8YVS0</accession>
<dbReference type="PANTHER" id="PTHR10127:SF901">
    <property type="entry name" value="METALLOENDOPEPTIDASE"/>
    <property type="match status" value="1"/>
</dbReference>
<dbReference type="InterPro" id="IPR006026">
    <property type="entry name" value="Peptidase_Metallo"/>
</dbReference>